<keyword evidence="9" id="KW-0862">Zinc</keyword>
<evidence type="ECO:0000256" key="11">
    <source>
        <dbReference type="ARBA" id="ARBA00023136"/>
    </source>
</evidence>
<evidence type="ECO:0000256" key="4">
    <source>
        <dbReference type="ARBA" id="ARBA00022679"/>
    </source>
</evidence>
<dbReference type="AlphaFoldDB" id="A0DWU4"/>
<dbReference type="STRING" id="5888.A0DWU4"/>
<evidence type="ECO:0000256" key="10">
    <source>
        <dbReference type="ARBA" id="ARBA00022989"/>
    </source>
</evidence>
<keyword evidence="12" id="KW-0245">EGF-like domain</keyword>
<keyword evidence="11 14" id="KW-0472">Membrane</keyword>
<evidence type="ECO:0000256" key="12">
    <source>
        <dbReference type="PROSITE-ProRule" id="PRU00076"/>
    </source>
</evidence>
<evidence type="ECO:0000256" key="14">
    <source>
        <dbReference type="SAM" id="Phobius"/>
    </source>
</evidence>
<evidence type="ECO:0000256" key="13">
    <source>
        <dbReference type="PROSITE-ProRule" id="PRU00175"/>
    </source>
</evidence>
<proteinExistence type="predicted"/>
<comment type="caution">
    <text evidence="12">Lacks conserved residue(s) required for the propagation of feature annotation.</text>
</comment>
<dbReference type="OrthoDB" id="311854at2759"/>
<dbReference type="PANTHER" id="PTHR45977">
    <property type="entry name" value="TARGET OF ERK KINASE MPK-1"/>
    <property type="match status" value="1"/>
</dbReference>
<evidence type="ECO:0000256" key="7">
    <source>
        <dbReference type="ARBA" id="ARBA00022771"/>
    </source>
</evidence>
<keyword evidence="12" id="KW-1015">Disulfide bond</keyword>
<dbReference type="GeneID" id="5040693"/>
<evidence type="ECO:0000256" key="1">
    <source>
        <dbReference type="ARBA" id="ARBA00000900"/>
    </source>
</evidence>
<dbReference type="GO" id="GO:0016020">
    <property type="term" value="C:membrane"/>
    <property type="evidence" value="ECO:0007669"/>
    <property type="project" value="UniProtKB-SubCell"/>
</dbReference>
<keyword evidence="5 14" id="KW-0812">Transmembrane</keyword>
<sequence>MLIPLFTLALIIQLTRSEQMDNITQVIFDEDNKWEAKMKTANESIFQVQHTYTKYCYVRISLLMKDAGLIAMADYDNLPNISLYESYKQGEKLDRISQYENRKTRFLKLKTGKGLIYIYVKGNNTNNEYTISISGSNEEQCDNDCSNNGICKVYSNYNNKVKGCSCNKSFFGNDCNQIAEEVFVGTSKQLNISTEKQLQFYYIDIQALKNYTFRIDFSVSYILGQEEFCNRCLTLWHFLTKGLIKIDYFDYDDYLSFQLNDLWLPNVIEDGFSTILYRIPFNLSDQNQLLIFALGKEWDTVDYVELQMTFSQEVTNYDSYEDENENDDSEETNRLLYIIIPSVVGTLITLVLLYFYLRRRNFLNKYRKPNNQQQIVLEPEKCAICLEDLIDAYKSLFQIECGHQFHLNCIQDWGKNKQQQKLCPFCRRPFNPDQIK</sequence>
<dbReference type="InterPro" id="IPR000742">
    <property type="entry name" value="EGF"/>
</dbReference>
<keyword evidence="7 13" id="KW-0863">Zinc-finger</keyword>
<evidence type="ECO:0000313" key="19">
    <source>
        <dbReference type="Proteomes" id="UP000000600"/>
    </source>
</evidence>
<dbReference type="InterPro" id="IPR013083">
    <property type="entry name" value="Znf_RING/FYVE/PHD"/>
</dbReference>
<evidence type="ECO:0000259" key="16">
    <source>
        <dbReference type="PROSITE" id="PS50026"/>
    </source>
</evidence>
<feature type="disulfide bond" evidence="12">
    <location>
        <begin position="166"/>
        <end position="175"/>
    </location>
</feature>
<keyword evidence="15" id="KW-0732">Signal</keyword>
<evidence type="ECO:0000256" key="3">
    <source>
        <dbReference type="ARBA" id="ARBA00012483"/>
    </source>
</evidence>
<dbReference type="GO" id="GO:0006511">
    <property type="term" value="P:ubiquitin-dependent protein catabolic process"/>
    <property type="evidence" value="ECO:0000318"/>
    <property type="project" value="GO_Central"/>
</dbReference>
<dbReference type="InParanoid" id="A0DWU4"/>
<keyword evidence="19" id="KW-1185">Reference proteome</keyword>
<comment type="subcellular location">
    <subcellularLocation>
        <location evidence="2">Membrane</location>
        <topology evidence="2">Multi-pass membrane protein</topology>
    </subcellularLocation>
</comment>
<reference evidence="18 19" key="1">
    <citation type="journal article" date="2006" name="Nature">
        <title>Global trends of whole-genome duplications revealed by the ciliate Paramecium tetraurelia.</title>
        <authorList>
            <consortium name="Genoscope"/>
            <person name="Aury J.-M."/>
            <person name="Jaillon O."/>
            <person name="Duret L."/>
            <person name="Noel B."/>
            <person name="Jubin C."/>
            <person name="Porcel B.M."/>
            <person name="Segurens B."/>
            <person name="Daubin V."/>
            <person name="Anthouard V."/>
            <person name="Aiach N."/>
            <person name="Arnaiz O."/>
            <person name="Billaut A."/>
            <person name="Beisson J."/>
            <person name="Blanc I."/>
            <person name="Bouhouche K."/>
            <person name="Camara F."/>
            <person name="Duharcourt S."/>
            <person name="Guigo R."/>
            <person name="Gogendeau D."/>
            <person name="Katinka M."/>
            <person name="Keller A.-M."/>
            <person name="Kissmehl R."/>
            <person name="Klotz C."/>
            <person name="Koll F."/>
            <person name="Le Moue A."/>
            <person name="Lepere C."/>
            <person name="Malinsky S."/>
            <person name="Nowacki M."/>
            <person name="Nowak J.K."/>
            <person name="Plattner H."/>
            <person name="Poulain J."/>
            <person name="Ruiz F."/>
            <person name="Serrano V."/>
            <person name="Zagulski M."/>
            <person name="Dessen P."/>
            <person name="Betermier M."/>
            <person name="Weissenbach J."/>
            <person name="Scarpelli C."/>
            <person name="Schachter V."/>
            <person name="Sperling L."/>
            <person name="Meyer E."/>
            <person name="Cohen J."/>
            <person name="Wincker P."/>
        </authorList>
    </citation>
    <scope>NUCLEOTIDE SEQUENCE [LARGE SCALE GENOMIC DNA]</scope>
    <source>
        <strain evidence="18 19">Stock d4-2</strain>
    </source>
</reference>
<keyword evidence="6" id="KW-0479">Metal-binding</keyword>
<dbReference type="InterPro" id="IPR001841">
    <property type="entry name" value="Znf_RING"/>
</dbReference>
<dbReference type="GO" id="GO:0008270">
    <property type="term" value="F:zinc ion binding"/>
    <property type="evidence" value="ECO:0007669"/>
    <property type="project" value="UniProtKB-KW"/>
</dbReference>
<comment type="catalytic activity">
    <reaction evidence="1">
        <text>S-ubiquitinyl-[E2 ubiquitin-conjugating enzyme]-L-cysteine + [acceptor protein]-L-lysine = [E2 ubiquitin-conjugating enzyme]-L-cysteine + N(6)-ubiquitinyl-[acceptor protein]-L-lysine.</text>
        <dbReference type="EC" id="2.3.2.27"/>
    </reaction>
</comment>
<dbReference type="EMBL" id="CT868618">
    <property type="protein sequence ID" value="CAK87511.1"/>
    <property type="molecule type" value="Genomic_DNA"/>
</dbReference>
<dbReference type="Pfam" id="PF13639">
    <property type="entry name" value="zf-RING_2"/>
    <property type="match status" value="1"/>
</dbReference>
<dbReference type="HOGENOM" id="CLU_629249_0_0_1"/>
<dbReference type="KEGG" id="ptm:GSPATT00021154001"/>
<gene>
    <name evidence="18" type="ORF">GSPATT00021154001</name>
</gene>
<dbReference type="SUPFAM" id="SSF57850">
    <property type="entry name" value="RING/U-box"/>
    <property type="match status" value="1"/>
</dbReference>
<organism evidence="18 19">
    <name type="scientific">Paramecium tetraurelia</name>
    <dbReference type="NCBI Taxonomy" id="5888"/>
    <lineage>
        <taxon>Eukaryota</taxon>
        <taxon>Sar</taxon>
        <taxon>Alveolata</taxon>
        <taxon>Ciliophora</taxon>
        <taxon>Intramacronucleata</taxon>
        <taxon>Oligohymenophorea</taxon>
        <taxon>Peniculida</taxon>
        <taxon>Parameciidae</taxon>
        <taxon>Paramecium</taxon>
    </lineage>
</organism>
<evidence type="ECO:0000256" key="6">
    <source>
        <dbReference type="ARBA" id="ARBA00022723"/>
    </source>
</evidence>
<dbReference type="PROSITE" id="PS00022">
    <property type="entry name" value="EGF_1"/>
    <property type="match status" value="1"/>
</dbReference>
<feature type="signal peptide" evidence="15">
    <location>
        <begin position="1"/>
        <end position="17"/>
    </location>
</feature>
<accession>A0DWU4</accession>
<feature type="transmembrane region" description="Helical" evidence="14">
    <location>
        <begin position="335"/>
        <end position="357"/>
    </location>
</feature>
<dbReference type="OMA" id="YCYVRIS"/>
<dbReference type="SMART" id="SM00184">
    <property type="entry name" value="RING"/>
    <property type="match status" value="1"/>
</dbReference>
<dbReference type="PROSITE" id="PS50026">
    <property type="entry name" value="EGF_3"/>
    <property type="match status" value="1"/>
</dbReference>
<dbReference type="GO" id="GO:0061630">
    <property type="term" value="F:ubiquitin protein ligase activity"/>
    <property type="evidence" value="ECO:0000318"/>
    <property type="project" value="GO_Central"/>
</dbReference>
<protein>
    <recommendedName>
        <fullName evidence="3">RING-type E3 ubiquitin transferase</fullName>
        <ecNumber evidence="3">2.3.2.27</ecNumber>
    </recommendedName>
</protein>
<feature type="disulfide bond" evidence="12">
    <location>
        <begin position="141"/>
        <end position="151"/>
    </location>
</feature>
<dbReference type="PANTHER" id="PTHR45977:SF4">
    <property type="entry name" value="RING-TYPE DOMAIN-CONTAINING PROTEIN"/>
    <property type="match status" value="1"/>
</dbReference>
<keyword evidence="4" id="KW-0808">Transferase</keyword>
<evidence type="ECO:0000259" key="17">
    <source>
        <dbReference type="PROSITE" id="PS50089"/>
    </source>
</evidence>
<feature type="domain" description="RING-type" evidence="17">
    <location>
        <begin position="382"/>
        <end position="427"/>
    </location>
</feature>
<dbReference type="Gene3D" id="3.30.40.10">
    <property type="entry name" value="Zinc/RING finger domain, C3HC4 (zinc finger)"/>
    <property type="match status" value="1"/>
</dbReference>
<evidence type="ECO:0000256" key="2">
    <source>
        <dbReference type="ARBA" id="ARBA00004141"/>
    </source>
</evidence>
<evidence type="ECO:0000256" key="8">
    <source>
        <dbReference type="ARBA" id="ARBA00022786"/>
    </source>
</evidence>
<name>A0DWU4_PARTE</name>
<dbReference type="PROSITE" id="PS50089">
    <property type="entry name" value="ZF_RING_2"/>
    <property type="match status" value="1"/>
</dbReference>
<dbReference type="EC" id="2.3.2.27" evidence="3"/>
<dbReference type="RefSeq" id="XP_001454908.1">
    <property type="nucleotide sequence ID" value="XM_001454871.1"/>
</dbReference>
<feature type="domain" description="EGF-like" evidence="16">
    <location>
        <begin position="137"/>
        <end position="176"/>
    </location>
</feature>
<evidence type="ECO:0000256" key="9">
    <source>
        <dbReference type="ARBA" id="ARBA00022833"/>
    </source>
</evidence>
<evidence type="ECO:0000256" key="5">
    <source>
        <dbReference type="ARBA" id="ARBA00022692"/>
    </source>
</evidence>
<evidence type="ECO:0000256" key="15">
    <source>
        <dbReference type="SAM" id="SignalP"/>
    </source>
</evidence>
<keyword evidence="8" id="KW-0833">Ubl conjugation pathway</keyword>
<keyword evidence="10 14" id="KW-1133">Transmembrane helix</keyword>
<dbReference type="Proteomes" id="UP000000600">
    <property type="component" value="Unassembled WGS sequence"/>
</dbReference>
<feature type="chain" id="PRO_5002624394" description="RING-type E3 ubiquitin transferase" evidence="15">
    <location>
        <begin position="18"/>
        <end position="436"/>
    </location>
</feature>
<evidence type="ECO:0000313" key="18">
    <source>
        <dbReference type="EMBL" id="CAK87511.1"/>
    </source>
</evidence>